<comment type="caution">
    <text evidence="1">The sequence shown here is derived from an EMBL/GenBank/DDBJ whole genome shotgun (WGS) entry which is preliminary data.</text>
</comment>
<organism evidence="1 2">
    <name type="scientific">Nonomuraea turkmeniaca</name>
    <dbReference type="NCBI Taxonomy" id="103838"/>
    <lineage>
        <taxon>Bacteria</taxon>
        <taxon>Bacillati</taxon>
        <taxon>Actinomycetota</taxon>
        <taxon>Actinomycetes</taxon>
        <taxon>Streptosporangiales</taxon>
        <taxon>Streptosporangiaceae</taxon>
        <taxon>Nonomuraea</taxon>
    </lineage>
</organism>
<accession>A0A5S4FP43</accession>
<dbReference type="AlphaFoldDB" id="A0A5S4FP43"/>
<keyword evidence="2" id="KW-1185">Reference proteome</keyword>
<reference evidence="1 2" key="1">
    <citation type="submission" date="2019-05" db="EMBL/GenBank/DDBJ databases">
        <title>Draft genome sequence of Nonomuraea turkmeniaca DSM 43926.</title>
        <authorList>
            <person name="Saricaoglu S."/>
            <person name="Isik K."/>
        </authorList>
    </citation>
    <scope>NUCLEOTIDE SEQUENCE [LARGE SCALE GENOMIC DNA]</scope>
    <source>
        <strain evidence="1 2">DSM 43926</strain>
    </source>
</reference>
<proteinExistence type="predicted"/>
<name>A0A5S4FP43_9ACTN</name>
<evidence type="ECO:0000313" key="1">
    <source>
        <dbReference type="EMBL" id="TMR22473.1"/>
    </source>
</evidence>
<protein>
    <submittedName>
        <fullName evidence="1">Uncharacterized protein</fullName>
    </submittedName>
</protein>
<sequence>MTFTEGAEEFDPRDWERVDAMVALGVAADQDVAQLGEALSVAVRDVASVTPNDGRLASDGYCPPWPLRAALLRQPMQPTVEAEVVVLSAHMGQGLPPRLLTYYMGLLMQAGRPSALTTDRALVRARNAMAAVSGAQGLSVLPVPPRPEMAALFAEDSHFVY</sequence>
<evidence type="ECO:0000313" key="2">
    <source>
        <dbReference type="Proteomes" id="UP000309128"/>
    </source>
</evidence>
<dbReference type="RefSeq" id="WP_138666129.1">
    <property type="nucleotide sequence ID" value="NZ_VCKY01000029.1"/>
</dbReference>
<dbReference type="EMBL" id="VCKY01000029">
    <property type="protein sequence ID" value="TMR22473.1"/>
    <property type="molecule type" value="Genomic_DNA"/>
</dbReference>
<gene>
    <name evidence="1" type="ORF">ETD86_11540</name>
</gene>
<dbReference type="Proteomes" id="UP000309128">
    <property type="component" value="Unassembled WGS sequence"/>
</dbReference>